<protein>
    <submittedName>
        <fullName evidence="1">Uncharacterized protein</fullName>
    </submittedName>
</protein>
<name>A0ABT8U2Z3_9FLAO</name>
<dbReference type="EMBL" id="JAULSJ010000010">
    <property type="protein sequence ID" value="MDO3424821.1"/>
    <property type="molecule type" value="Genomic_DNA"/>
</dbReference>
<comment type="caution">
    <text evidence="1">The sequence shown here is derived from an EMBL/GenBank/DDBJ whole genome shotgun (WGS) entry which is preliminary data.</text>
</comment>
<organism evidence="1 2">
    <name type="scientific">Chryseobacterium urinae</name>
    <dbReference type="NCBI Taxonomy" id="3058400"/>
    <lineage>
        <taxon>Bacteria</taxon>
        <taxon>Pseudomonadati</taxon>
        <taxon>Bacteroidota</taxon>
        <taxon>Flavobacteriia</taxon>
        <taxon>Flavobacteriales</taxon>
        <taxon>Weeksellaceae</taxon>
        <taxon>Chryseobacterium group</taxon>
        <taxon>Chryseobacterium</taxon>
    </lineage>
</organism>
<evidence type="ECO:0000313" key="1">
    <source>
        <dbReference type="EMBL" id="MDO3424821.1"/>
    </source>
</evidence>
<proteinExistence type="predicted"/>
<dbReference type="RefSeq" id="WP_165762954.1">
    <property type="nucleotide sequence ID" value="NZ_JAULSJ010000010.1"/>
</dbReference>
<evidence type="ECO:0000313" key="2">
    <source>
        <dbReference type="Proteomes" id="UP001168128"/>
    </source>
</evidence>
<gene>
    <name evidence="1" type="ORF">QWT87_07950</name>
</gene>
<dbReference type="Proteomes" id="UP001168128">
    <property type="component" value="Unassembled WGS sequence"/>
</dbReference>
<reference evidence="1" key="1">
    <citation type="submission" date="2023-07" db="EMBL/GenBank/DDBJ databases">
        <title>AMR profile of multidrug- resistance Chryseobacterium gambrini related strain.</title>
        <authorList>
            <person name="Kirdat K."/>
            <person name="Bhatt A."/>
            <person name="Kuyare S."/>
            <person name="Yadav A."/>
        </authorList>
    </citation>
    <scope>NUCLEOTIDE SEQUENCE</scope>
    <source>
        <strain evidence="1">APV-1</strain>
    </source>
</reference>
<keyword evidence="2" id="KW-1185">Reference proteome</keyword>
<accession>A0ABT8U2Z3</accession>
<sequence length="55" mass="6249">MLKASLGLYFVDFYCVEMTELFMKAPADFANLADDSEKTIGRLCKHIFIDLKTAI</sequence>